<dbReference type="RefSeq" id="WP_190208881.1">
    <property type="nucleotide sequence ID" value="NZ_BNBO01000001.1"/>
</dbReference>
<dbReference type="Proteomes" id="UP000617734">
    <property type="component" value="Unassembled WGS sequence"/>
</dbReference>
<sequence>MPRRQALDATTAWGHGTTGLARPGDDDRDPDLLSASWPLGDGAPTARLSGRQASTSPTGADRISSRGDVSADERPHAPHAP</sequence>
<keyword evidence="3" id="KW-1185">Reference proteome</keyword>
<dbReference type="EMBL" id="BNBO01000001">
    <property type="protein sequence ID" value="GHH59584.1"/>
    <property type="molecule type" value="Genomic_DNA"/>
</dbReference>
<proteinExistence type="predicted"/>
<protein>
    <submittedName>
        <fullName evidence="2">Uncharacterized protein</fullName>
    </submittedName>
</protein>
<feature type="compositionally biased region" description="Basic and acidic residues" evidence="1">
    <location>
        <begin position="63"/>
        <end position="81"/>
    </location>
</feature>
<dbReference type="GeneID" id="95350849"/>
<dbReference type="AlphaFoldDB" id="A0A919FBJ6"/>
<feature type="region of interest" description="Disordered" evidence="1">
    <location>
        <begin position="1"/>
        <end position="81"/>
    </location>
</feature>
<gene>
    <name evidence="2" type="ORF">GCM10018781_03050</name>
</gene>
<name>A0A919FBJ6_9ACTN</name>
<reference evidence="2" key="1">
    <citation type="journal article" date="2014" name="Int. J. Syst. Evol. Microbiol.">
        <title>Complete genome sequence of Corynebacterium casei LMG S-19264T (=DSM 44701T), isolated from a smear-ripened cheese.</title>
        <authorList>
            <consortium name="US DOE Joint Genome Institute (JGI-PGF)"/>
            <person name="Walter F."/>
            <person name="Albersmeier A."/>
            <person name="Kalinowski J."/>
            <person name="Ruckert C."/>
        </authorList>
    </citation>
    <scope>NUCLEOTIDE SEQUENCE</scope>
    <source>
        <strain evidence="2">JCM 4646</strain>
    </source>
</reference>
<evidence type="ECO:0000313" key="3">
    <source>
        <dbReference type="Proteomes" id="UP000617734"/>
    </source>
</evidence>
<reference evidence="2" key="2">
    <citation type="submission" date="2020-09" db="EMBL/GenBank/DDBJ databases">
        <authorList>
            <person name="Sun Q."/>
            <person name="Ohkuma M."/>
        </authorList>
    </citation>
    <scope>NUCLEOTIDE SEQUENCE</scope>
    <source>
        <strain evidence="2">JCM 4646</strain>
    </source>
</reference>
<evidence type="ECO:0000256" key="1">
    <source>
        <dbReference type="SAM" id="MobiDB-lite"/>
    </source>
</evidence>
<organism evidence="2 3">
    <name type="scientific">Kitasatospora indigofera</name>
    <dbReference type="NCBI Taxonomy" id="67307"/>
    <lineage>
        <taxon>Bacteria</taxon>
        <taxon>Bacillati</taxon>
        <taxon>Actinomycetota</taxon>
        <taxon>Actinomycetes</taxon>
        <taxon>Kitasatosporales</taxon>
        <taxon>Streptomycetaceae</taxon>
        <taxon>Kitasatospora</taxon>
    </lineage>
</organism>
<evidence type="ECO:0000313" key="2">
    <source>
        <dbReference type="EMBL" id="GHH59584.1"/>
    </source>
</evidence>
<accession>A0A919FBJ6</accession>
<comment type="caution">
    <text evidence="2">The sequence shown here is derived from an EMBL/GenBank/DDBJ whole genome shotgun (WGS) entry which is preliminary data.</text>
</comment>